<proteinExistence type="predicted"/>
<dbReference type="Proteomes" id="UP001433508">
    <property type="component" value="Unassembled WGS sequence"/>
</dbReference>
<organism evidence="1 2">
    <name type="scientific">Lipomyces kononenkoae</name>
    <name type="common">Yeast</name>
    <dbReference type="NCBI Taxonomy" id="34357"/>
    <lineage>
        <taxon>Eukaryota</taxon>
        <taxon>Fungi</taxon>
        <taxon>Dikarya</taxon>
        <taxon>Ascomycota</taxon>
        <taxon>Saccharomycotina</taxon>
        <taxon>Lipomycetes</taxon>
        <taxon>Lipomycetales</taxon>
        <taxon>Lipomycetaceae</taxon>
        <taxon>Lipomyces</taxon>
    </lineage>
</organism>
<comment type="caution">
    <text evidence="1">The sequence shown here is derived from an EMBL/GenBank/DDBJ whole genome shotgun (WGS) entry which is preliminary data.</text>
</comment>
<reference evidence="2" key="1">
    <citation type="journal article" date="2024" name="Front. Bioeng. Biotechnol.">
        <title>Genome-scale model development and genomic sequencing of the oleaginous clade Lipomyces.</title>
        <authorList>
            <person name="Czajka J.J."/>
            <person name="Han Y."/>
            <person name="Kim J."/>
            <person name="Mondo S.J."/>
            <person name="Hofstad B.A."/>
            <person name="Robles A."/>
            <person name="Haridas S."/>
            <person name="Riley R."/>
            <person name="LaButti K."/>
            <person name="Pangilinan J."/>
            <person name="Andreopoulos W."/>
            <person name="Lipzen A."/>
            <person name="Yan J."/>
            <person name="Wang M."/>
            <person name="Ng V."/>
            <person name="Grigoriev I.V."/>
            <person name="Spatafora J.W."/>
            <person name="Magnuson J.K."/>
            <person name="Baker S.E."/>
            <person name="Pomraning K.R."/>
        </authorList>
    </citation>
    <scope>NUCLEOTIDE SEQUENCE [LARGE SCALE GENOMIC DNA]</scope>
    <source>
        <strain evidence="2">CBS 7786</strain>
    </source>
</reference>
<dbReference type="EMBL" id="MU971552">
    <property type="protein sequence ID" value="KAK9233910.1"/>
    <property type="molecule type" value="Genomic_DNA"/>
</dbReference>
<evidence type="ECO:0000313" key="1">
    <source>
        <dbReference type="EMBL" id="KAK9233910.1"/>
    </source>
</evidence>
<accession>A0ACC3SQK2</accession>
<name>A0ACC3SQK2_LIPKO</name>
<evidence type="ECO:0000313" key="2">
    <source>
        <dbReference type="Proteomes" id="UP001433508"/>
    </source>
</evidence>
<sequence>MSALFKWYNARLASKPFLTQCLTTAFLFGTGDIIAQTLSPDAILEGKYDYIRTGRMCVHGGVVFAPLAMQWYRIVSARIVIPGRQSAEALARMVVDQTVWAPVGITSFYLSMGVLQLHSLEQIRQELRTKWRQTMFQNYLVWPAVQFLNFRMVPLGYRLIVVNIVSIFWNAYLSWISAARSNQNYEHS</sequence>
<keyword evidence="2" id="KW-1185">Reference proteome</keyword>
<gene>
    <name evidence="1" type="ORF">V1525DRAFT_391982</name>
</gene>
<protein>
    <submittedName>
        <fullName evidence="1">Uncharacterized protein</fullName>
    </submittedName>
</protein>